<dbReference type="EMBL" id="CP047628">
    <property type="protein sequence ID" value="QIW58118.1"/>
    <property type="molecule type" value="Genomic_DNA"/>
</dbReference>
<gene>
    <name evidence="1" type="ORF">GU334_04020</name>
</gene>
<name>A0A6H0UR18_9LACT</name>
<proteinExistence type="predicted"/>
<keyword evidence="2" id="KW-1185">Reference proteome</keyword>
<protein>
    <submittedName>
        <fullName evidence="1">DUF2798 domain-containing protein</fullName>
    </submittedName>
</protein>
<dbReference type="RefSeq" id="WP_167841200.1">
    <property type="nucleotide sequence ID" value="NZ_CP047628.1"/>
</dbReference>
<accession>A0A6H0UR18</accession>
<dbReference type="Proteomes" id="UP000501558">
    <property type="component" value="Chromosome"/>
</dbReference>
<dbReference type="AlphaFoldDB" id="A0A6H0UR18"/>
<sequence length="146" mass="16038">MPTNKKEGIIFTVIMCSLMVIGMSTYNLFLHGNLNLSELLIGFIPGFIVAFILDVFIVGVVAKKIAFKLPINQNSKIQLIIAISTLMIIGMVTFMSMFGLIMNGQMSSLTIATYLGAWGTNFIMALPLQLIIVGPFSRYILGLIQN</sequence>
<dbReference type="InterPro" id="IPR021529">
    <property type="entry name" value="DUF2798"/>
</dbReference>
<evidence type="ECO:0000313" key="2">
    <source>
        <dbReference type="Proteomes" id="UP000501558"/>
    </source>
</evidence>
<dbReference type="Pfam" id="PF11391">
    <property type="entry name" value="DUF2798"/>
    <property type="match status" value="2"/>
</dbReference>
<reference evidence="1 2" key="1">
    <citation type="submission" date="2019-12" db="EMBL/GenBank/DDBJ databases">
        <title>Whole genome sequences of Lactococcus raffinolactis strains isolated from sewage.</title>
        <authorList>
            <person name="Ybazeta G."/>
            <person name="Ross M."/>
            <person name="Brabant-Kirwan D."/>
            <person name="Saleh M."/>
            <person name="Dillon J.A."/>
            <person name="Splinter K."/>
            <person name="Nokhbeh R."/>
        </authorList>
    </citation>
    <scope>NUCLEOTIDE SEQUENCE [LARGE SCALE GENOMIC DNA]</scope>
    <source>
        <strain evidence="1 2">Lr_19_14</strain>
    </source>
</reference>
<organism evidence="1 2">
    <name type="scientific">Pseudolactococcus raffinolactis</name>
    <dbReference type="NCBI Taxonomy" id="1366"/>
    <lineage>
        <taxon>Bacteria</taxon>
        <taxon>Bacillati</taxon>
        <taxon>Bacillota</taxon>
        <taxon>Bacilli</taxon>
        <taxon>Lactobacillales</taxon>
        <taxon>Streptococcaceae</taxon>
        <taxon>Pseudolactococcus</taxon>
    </lineage>
</organism>
<evidence type="ECO:0000313" key="1">
    <source>
        <dbReference type="EMBL" id="QIW58118.1"/>
    </source>
</evidence>